<name>A0AA41SCY8_PAPNU</name>
<dbReference type="InterPro" id="IPR050232">
    <property type="entry name" value="FBL13/AtMIF1-like"/>
</dbReference>
<protein>
    <recommendedName>
        <fullName evidence="1">FBD domain-containing protein</fullName>
    </recommendedName>
</protein>
<gene>
    <name evidence="2" type="ORF">MKW94_002388</name>
</gene>
<dbReference type="InterPro" id="IPR032675">
    <property type="entry name" value="LRR_dom_sf"/>
</dbReference>
<dbReference type="SMART" id="SM00579">
    <property type="entry name" value="FBD"/>
    <property type="match status" value="1"/>
</dbReference>
<dbReference type="PANTHER" id="PTHR31900:SF30">
    <property type="entry name" value="SUPERFAMILY PROTEIN, PUTATIVE-RELATED"/>
    <property type="match status" value="1"/>
</dbReference>
<dbReference type="Pfam" id="PF24758">
    <property type="entry name" value="LRR_At5g56370"/>
    <property type="match status" value="1"/>
</dbReference>
<dbReference type="InterPro" id="IPR006566">
    <property type="entry name" value="FBD"/>
</dbReference>
<evidence type="ECO:0000259" key="1">
    <source>
        <dbReference type="SMART" id="SM00579"/>
    </source>
</evidence>
<dbReference type="EMBL" id="JAJJMA010128266">
    <property type="protein sequence ID" value="MCL7032905.1"/>
    <property type="molecule type" value="Genomic_DNA"/>
</dbReference>
<dbReference type="Gene3D" id="3.80.10.10">
    <property type="entry name" value="Ribonuclease Inhibitor"/>
    <property type="match status" value="1"/>
</dbReference>
<keyword evidence="3" id="KW-1185">Reference proteome</keyword>
<organism evidence="2 3">
    <name type="scientific">Papaver nudicaule</name>
    <name type="common">Iceland poppy</name>
    <dbReference type="NCBI Taxonomy" id="74823"/>
    <lineage>
        <taxon>Eukaryota</taxon>
        <taxon>Viridiplantae</taxon>
        <taxon>Streptophyta</taxon>
        <taxon>Embryophyta</taxon>
        <taxon>Tracheophyta</taxon>
        <taxon>Spermatophyta</taxon>
        <taxon>Magnoliopsida</taxon>
        <taxon>Ranunculales</taxon>
        <taxon>Papaveraceae</taxon>
        <taxon>Papaveroideae</taxon>
        <taxon>Papaver</taxon>
    </lineage>
</organism>
<proteinExistence type="predicted"/>
<evidence type="ECO:0000313" key="3">
    <source>
        <dbReference type="Proteomes" id="UP001177140"/>
    </source>
</evidence>
<reference evidence="2" key="1">
    <citation type="submission" date="2022-03" db="EMBL/GenBank/DDBJ databases">
        <title>A functionally conserved STORR gene fusion in Papaver species that diverged 16.8 million years ago.</title>
        <authorList>
            <person name="Catania T."/>
        </authorList>
    </citation>
    <scope>NUCLEOTIDE SEQUENCE</scope>
    <source>
        <strain evidence="2">S-191538</strain>
    </source>
</reference>
<dbReference type="Pfam" id="PF08387">
    <property type="entry name" value="FBD"/>
    <property type="match status" value="1"/>
</dbReference>
<feature type="domain" description="FBD" evidence="1">
    <location>
        <begin position="364"/>
        <end position="441"/>
    </location>
</feature>
<sequence>MKYVVQTCVLSKRWRYIWTSLPVLRLEMEEHWTTIDDEDRDLAHADEKRFVNFVDKVLRFRDDSDIHAFYLEGLHNEEITINNAYKWIAKAVSQNVQELVIKICIKEDVEFPACLCTCDTLTKLNLELHPYFGRRYKVILPSAMSLPQLRSLTLQSLWVDDEKLANKFLSSFPALESLVMQCCRFYNMNLNLSLPNLRYFELLEVYEDHTSVHLFAPSLTTLDYTGYMSASFTLESLSSLVHANMYLWNRSEDQEEGEIHAQKKKKYSQLVMKFLKGLHNAKVLELDDSSLKALVVGPPDKPDSQLLLFPYIQRLKLAAGLSTVSMPSIFYMLKISPCIEYLQFEVEGNLGAFSDAGFIDYSICIFHLHLKFVMIKSFRGSDIELRFLEILLKHAMVLEKVVLVGCFTVEELQQKEEDMAKILGMLQIYPKASTNVVISYSDSYTTCTPLHIWLDS</sequence>
<dbReference type="SUPFAM" id="SSF52047">
    <property type="entry name" value="RNI-like"/>
    <property type="match status" value="1"/>
</dbReference>
<evidence type="ECO:0000313" key="2">
    <source>
        <dbReference type="EMBL" id="MCL7032905.1"/>
    </source>
</evidence>
<dbReference type="PANTHER" id="PTHR31900">
    <property type="entry name" value="F-BOX/RNI SUPERFAMILY PROTEIN-RELATED"/>
    <property type="match status" value="1"/>
</dbReference>
<dbReference type="InterPro" id="IPR055411">
    <property type="entry name" value="LRR_FXL15/At3g58940/PEG3-like"/>
</dbReference>
<comment type="caution">
    <text evidence="2">The sequence shown here is derived from an EMBL/GenBank/DDBJ whole genome shotgun (WGS) entry which is preliminary data.</text>
</comment>
<dbReference type="Proteomes" id="UP001177140">
    <property type="component" value="Unassembled WGS sequence"/>
</dbReference>
<accession>A0AA41SCY8</accession>
<dbReference type="AlphaFoldDB" id="A0AA41SCY8"/>